<dbReference type="Pfam" id="PF01978">
    <property type="entry name" value="TrmB"/>
    <property type="match status" value="1"/>
</dbReference>
<sequence length="265" mass="29210">MTGRIVGAMLTKDELEDRLRRLLGLSGYEARAYLVVLRGVSKPRDIAEEAGIPPQRIYDVLRSLQRRGLIAQTPEGYRATPPTRTLAVEAEKLILEAAKRAEEVRLLARELEEHVASIAREHVLVAEGLSQAFASALAALRRCNEKPWLLAYKAAEKAEDLWPVLQHFLEILNVRGARIILYSGVTLPRHVLETIAGISGAELRASEAVLLDMMVACDTVVIGVPGTGGNVVAVTITNREFAKALKRRLEVLWRSSRPLGEEILG</sequence>
<comment type="caution">
    <text evidence="3">The sequence shown here is derived from an EMBL/GenBank/DDBJ whole genome shotgun (WGS) entry which is preliminary data.</text>
</comment>
<dbReference type="PANTHER" id="PTHR34293">
    <property type="entry name" value="HTH-TYPE TRANSCRIPTIONAL REGULATOR TRMBL2"/>
    <property type="match status" value="1"/>
</dbReference>
<accession>A0A211YPM1</accession>
<dbReference type="InterPro" id="IPR036388">
    <property type="entry name" value="WH-like_DNA-bd_sf"/>
</dbReference>
<dbReference type="InterPro" id="IPR051797">
    <property type="entry name" value="TrmB-like"/>
</dbReference>
<evidence type="ECO:0000313" key="4">
    <source>
        <dbReference type="Proteomes" id="UP000196694"/>
    </source>
</evidence>
<evidence type="ECO:0000259" key="2">
    <source>
        <dbReference type="Pfam" id="PF01978"/>
    </source>
</evidence>
<reference evidence="3 4" key="1">
    <citation type="submission" date="2017-05" db="EMBL/GenBank/DDBJ databases">
        <title>The draft genome of the hyperthermophilic archaeon 'Pyrodictium delaneyi strain Hulk', an iron and nitrate reducer, reveals the capacity for sulfate reduction.</title>
        <authorList>
            <person name="Demey L.M."/>
            <person name="Miller C."/>
            <person name="Manzella M."/>
            <person name="Reguera G."/>
            <person name="Kashefi K."/>
        </authorList>
    </citation>
    <scope>NUCLEOTIDE SEQUENCE [LARGE SCALE GENOMIC DNA]</scope>
    <source>
        <strain evidence="3 4">Hulk</strain>
    </source>
</reference>
<dbReference type="InterPro" id="IPR002831">
    <property type="entry name" value="Tscrpt_reg_TrmB_N"/>
</dbReference>
<gene>
    <name evidence="3" type="ORF">Pdsh_04650</name>
</gene>
<keyword evidence="4" id="KW-1185">Reference proteome</keyword>
<dbReference type="InterPro" id="IPR036390">
    <property type="entry name" value="WH_DNA-bd_sf"/>
</dbReference>
<feature type="coiled-coil region" evidence="1">
    <location>
        <begin position="94"/>
        <end position="121"/>
    </location>
</feature>
<dbReference type="Proteomes" id="UP000196694">
    <property type="component" value="Unassembled WGS sequence"/>
</dbReference>
<organism evidence="3 4">
    <name type="scientific">Pyrodictium delaneyi</name>
    <dbReference type="NCBI Taxonomy" id="1273541"/>
    <lineage>
        <taxon>Archaea</taxon>
        <taxon>Thermoproteota</taxon>
        <taxon>Thermoprotei</taxon>
        <taxon>Desulfurococcales</taxon>
        <taxon>Pyrodictiaceae</taxon>
        <taxon>Pyrodictium</taxon>
    </lineage>
</organism>
<dbReference type="PANTHER" id="PTHR34293:SF1">
    <property type="entry name" value="HTH-TYPE TRANSCRIPTIONAL REGULATOR TRMBL2"/>
    <property type="match status" value="1"/>
</dbReference>
<protein>
    <recommendedName>
        <fullName evidence="2">Transcription regulator TrmB N-terminal domain-containing protein</fullName>
    </recommendedName>
</protein>
<dbReference type="OrthoDB" id="30795at2157"/>
<dbReference type="SUPFAM" id="SSF46785">
    <property type="entry name" value="Winged helix' DNA-binding domain"/>
    <property type="match status" value="1"/>
</dbReference>
<evidence type="ECO:0000256" key="1">
    <source>
        <dbReference type="SAM" id="Coils"/>
    </source>
</evidence>
<evidence type="ECO:0000313" key="3">
    <source>
        <dbReference type="EMBL" id="OWJ54988.1"/>
    </source>
</evidence>
<dbReference type="EMBL" id="NCQP01000002">
    <property type="protein sequence ID" value="OWJ54988.1"/>
    <property type="molecule type" value="Genomic_DNA"/>
</dbReference>
<keyword evidence="1" id="KW-0175">Coiled coil</keyword>
<proteinExistence type="predicted"/>
<dbReference type="AlphaFoldDB" id="A0A211YPM1"/>
<feature type="domain" description="Transcription regulator TrmB N-terminal" evidence="2">
    <location>
        <begin position="22"/>
        <end position="82"/>
    </location>
</feature>
<dbReference type="Gene3D" id="1.10.10.10">
    <property type="entry name" value="Winged helix-like DNA-binding domain superfamily/Winged helix DNA-binding domain"/>
    <property type="match status" value="1"/>
</dbReference>
<name>A0A211YPM1_9CREN</name>